<dbReference type="PANTHER" id="PTHR31488">
    <property type="entry name" value="DPY-19-LIKE 1, LIKE (H. SAPIENS)"/>
    <property type="match status" value="1"/>
</dbReference>
<evidence type="ECO:0000256" key="6">
    <source>
        <dbReference type="ARBA" id="ARBA00022989"/>
    </source>
</evidence>
<sequence>RERTHKVYQIFSRKPPSVVWKTLNSMQVTHVVIDTQWCRGRPKPGCGMVDIWDLEDVENRNRPSCCNALEQNPTPFKMVFSNAKYYVFRIHNS</sequence>
<accession>A0ABN8MAI2</accession>
<comment type="subcellular location">
    <subcellularLocation>
        <location evidence="1">Membrane</location>
        <topology evidence="1">Multi-pass membrane protein</topology>
    </subcellularLocation>
</comment>
<keyword evidence="5" id="KW-0812">Transmembrane</keyword>
<evidence type="ECO:0000313" key="9">
    <source>
        <dbReference type="Proteomes" id="UP001159427"/>
    </source>
</evidence>
<keyword evidence="4" id="KW-0808">Transferase</keyword>
<keyword evidence="9" id="KW-1185">Reference proteome</keyword>
<protein>
    <submittedName>
        <fullName evidence="8">Uncharacterized protein</fullName>
    </submittedName>
</protein>
<evidence type="ECO:0000256" key="4">
    <source>
        <dbReference type="ARBA" id="ARBA00022679"/>
    </source>
</evidence>
<evidence type="ECO:0000313" key="8">
    <source>
        <dbReference type="EMBL" id="CAH3026655.1"/>
    </source>
</evidence>
<dbReference type="Pfam" id="PF10034">
    <property type="entry name" value="Dpy19"/>
    <property type="match status" value="1"/>
</dbReference>
<evidence type="ECO:0000256" key="7">
    <source>
        <dbReference type="ARBA" id="ARBA00023136"/>
    </source>
</evidence>
<evidence type="ECO:0000256" key="1">
    <source>
        <dbReference type="ARBA" id="ARBA00004141"/>
    </source>
</evidence>
<dbReference type="PANTHER" id="PTHR31488:SF1">
    <property type="entry name" value="C-MANNOSYLTRANSFERASE DPY19L1"/>
    <property type="match status" value="1"/>
</dbReference>
<reference evidence="8 9" key="1">
    <citation type="submission" date="2022-05" db="EMBL/GenBank/DDBJ databases">
        <authorList>
            <consortium name="Genoscope - CEA"/>
            <person name="William W."/>
        </authorList>
    </citation>
    <scope>NUCLEOTIDE SEQUENCE [LARGE SCALE GENOMIC DNA]</scope>
</reference>
<organism evidence="8 9">
    <name type="scientific">Porites evermanni</name>
    <dbReference type="NCBI Taxonomy" id="104178"/>
    <lineage>
        <taxon>Eukaryota</taxon>
        <taxon>Metazoa</taxon>
        <taxon>Cnidaria</taxon>
        <taxon>Anthozoa</taxon>
        <taxon>Hexacorallia</taxon>
        <taxon>Scleractinia</taxon>
        <taxon>Fungiina</taxon>
        <taxon>Poritidae</taxon>
        <taxon>Porites</taxon>
    </lineage>
</organism>
<evidence type="ECO:0000256" key="3">
    <source>
        <dbReference type="ARBA" id="ARBA00022676"/>
    </source>
</evidence>
<keyword evidence="7" id="KW-0472">Membrane</keyword>
<comment type="similarity">
    <text evidence="2">Belongs to the dpy-19 family.</text>
</comment>
<comment type="caution">
    <text evidence="8">The sequence shown here is derived from an EMBL/GenBank/DDBJ whole genome shotgun (WGS) entry which is preliminary data.</text>
</comment>
<gene>
    <name evidence="8" type="ORF">PEVE_00029621</name>
</gene>
<dbReference type="InterPro" id="IPR018732">
    <property type="entry name" value="Dpy-19/Dpy-19-like"/>
</dbReference>
<dbReference type="EMBL" id="CALNXI010000415">
    <property type="protein sequence ID" value="CAH3026655.1"/>
    <property type="molecule type" value="Genomic_DNA"/>
</dbReference>
<keyword evidence="3" id="KW-0328">Glycosyltransferase</keyword>
<name>A0ABN8MAI2_9CNID</name>
<proteinExistence type="inferred from homology"/>
<evidence type="ECO:0000256" key="2">
    <source>
        <dbReference type="ARBA" id="ARBA00008744"/>
    </source>
</evidence>
<evidence type="ECO:0000256" key="5">
    <source>
        <dbReference type="ARBA" id="ARBA00022692"/>
    </source>
</evidence>
<dbReference type="Proteomes" id="UP001159427">
    <property type="component" value="Unassembled WGS sequence"/>
</dbReference>
<keyword evidence="6" id="KW-1133">Transmembrane helix</keyword>
<feature type="non-terminal residue" evidence="8">
    <location>
        <position position="1"/>
    </location>
</feature>